<evidence type="ECO:0000313" key="2">
    <source>
        <dbReference type="Proteomes" id="UP000187209"/>
    </source>
</evidence>
<comment type="caution">
    <text evidence="1">The sequence shown here is derived from an EMBL/GenBank/DDBJ whole genome shotgun (WGS) entry which is preliminary data.</text>
</comment>
<protein>
    <submittedName>
        <fullName evidence="1">Uncharacterized protein</fullName>
    </submittedName>
</protein>
<dbReference type="Proteomes" id="UP000187209">
    <property type="component" value="Unassembled WGS sequence"/>
</dbReference>
<reference evidence="1 2" key="1">
    <citation type="submission" date="2016-11" db="EMBL/GenBank/DDBJ databases">
        <title>The macronuclear genome of Stentor coeruleus: a giant cell with tiny introns.</title>
        <authorList>
            <person name="Slabodnick M."/>
            <person name="Ruby J.G."/>
            <person name="Reiff S.B."/>
            <person name="Swart E.C."/>
            <person name="Gosai S."/>
            <person name="Prabakaran S."/>
            <person name="Witkowska E."/>
            <person name="Larue G.E."/>
            <person name="Fisher S."/>
            <person name="Freeman R.M."/>
            <person name="Gunawardena J."/>
            <person name="Chu W."/>
            <person name="Stover N.A."/>
            <person name="Gregory B.D."/>
            <person name="Nowacki M."/>
            <person name="Derisi J."/>
            <person name="Roy S.W."/>
            <person name="Marshall W.F."/>
            <person name="Sood P."/>
        </authorList>
    </citation>
    <scope>NUCLEOTIDE SEQUENCE [LARGE SCALE GENOMIC DNA]</scope>
    <source>
        <strain evidence="1">WM001</strain>
    </source>
</reference>
<organism evidence="1 2">
    <name type="scientific">Stentor coeruleus</name>
    <dbReference type="NCBI Taxonomy" id="5963"/>
    <lineage>
        <taxon>Eukaryota</taxon>
        <taxon>Sar</taxon>
        <taxon>Alveolata</taxon>
        <taxon>Ciliophora</taxon>
        <taxon>Postciliodesmatophora</taxon>
        <taxon>Heterotrichea</taxon>
        <taxon>Heterotrichida</taxon>
        <taxon>Stentoridae</taxon>
        <taxon>Stentor</taxon>
    </lineage>
</organism>
<gene>
    <name evidence="1" type="ORF">SteCoe_33462</name>
</gene>
<sequence>MESQKDFKSLSVLPQETEKRITEDEEPIKILLCKPNGDFVEYFTYKDYPLKYTYNWALSITGYSHLKLHQRESNNKIKTLTEHNKSINELFGPENPIIIFATNL</sequence>
<evidence type="ECO:0000313" key="1">
    <source>
        <dbReference type="EMBL" id="OMJ68944.1"/>
    </source>
</evidence>
<accession>A0A1R2AWQ2</accession>
<keyword evidence="2" id="KW-1185">Reference proteome</keyword>
<name>A0A1R2AWQ2_9CILI</name>
<dbReference type="EMBL" id="MPUH01001260">
    <property type="protein sequence ID" value="OMJ68944.1"/>
    <property type="molecule type" value="Genomic_DNA"/>
</dbReference>
<dbReference type="AlphaFoldDB" id="A0A1R2AWQ2"/>
<proteinExistence type="predicted"/>